<sequence length="81" mass="9278">MGLITGILAFPLAPLRGTLAVADHILRHAQDRYYDPTLIRQELDEVERLRQQGHIDETTATQWEEDLIDRLMTGQARHDDG</sequence>
<dbReference type="Pfam" id="PF05120">
    <property type="entry name" value="GvpG"/>
    <property type="match status" value="1"/>
</dbReference>
<protein>
    <submittedName>
        <fullName evidence="1">Cytochrome c-type biogenesis protein CcmH/NrfG</fullName>
    </submittedName>
</protein>
<reference evidence="1 2" key="1">
    <citation type="submission" date="2020-07" db="EMBL/GenBank/DDBJ databases">
        <title>Sequencing the genomes of 1000 actinobacteria strains.</title>
        <authorList>
            <person name="Klenk H.-P."/>
        </authorList>
    </citation>
    <scope>NUCLEOTIDE SEQUENCE [LARGE SCALE GENOMIC DNA]</scope>
    <source>
        <strain evidence="1 2">DSM 19082</strain>
    </source>
</reference>
<organism evidence="1 2">
    <name type="scientific">Nocardioides kongjuensis</name>
    <dbReference type="NCBI Taxonomy" id="349522"/>
    <lineage>
        <taxon>Bacteria</taxon>
        <taxon>Bacillati</taxon>
        <taxon>Actinomycetota</taxon>
        <taxon>Actinomycetes</taxon>
        <taxon>Propionibacteriales</taxon>
        <taxon>Nocardioidaceae</taxon>
        <taxon>Nocardioides</taxon>
    </lineage>
</organism>
<dbReference type="AlphaFoldDB" id="A0A852R8B0"/>
<keyword evidence="2" id="KW-1185">Reference proteome</keyword>
<evidence type="ECO:0000313" key="2">
    <source>
        <dbReference type="Proteomes" id="UP000582231"/>
    </source>
</evidence>
<proteinExistence type="predicted"/>
<dbReference type="RefSeq" id="WP_179726163.1">
    <property type="nucleotide sequence ID" value="NZ_BAABEF010000001.1"/>
</dbReference>
<dbReference type="InterPro" id="IPR007804">
    <property type="entry name" value="GvpG"/>
</dbReference>
<gene>
    <name evidence="1" type="ORF">BJ958_001377</name>
</gene>
<dbReference type="EMBL" id="JACCBF010000001">
    <property type="protein sequence ID" value="NYD29831.1"/>
    <property type="molecule type" value="Genomic_DNA"/>
</dbReference>
<name>A0A852R8B0_9ACTN</name>
<accession>A0A852R8B0</accession>
<evidence type="ECO:0000313" key="1">
    <source>
        <dbReference type="EMBL" id="NYD29831.1"/>
    </source>
</evidence>
<comment type="caution">
    <text evidence="1">The sequence shown here is derived from an EMBL/GenBank/DDBJ whole genome shotgun (WGS) entry which is preliminary data.</text>
</comment>
<dbReference type="Proteomes" id="UP000582231">
    <property type="component" value="Unassembled WGS sequence"/>
</dbReference>